<dbReference type="InterPro" id="IPR036390">
    <property type="entry name" value="WH_DNA-bd_sf"/>
</dbReference>
<reference evidence="2" key="1">
    <citation type="journal article" date="2014" name="Int. J. Syst. Evol. Microbiol.">
        <title>Complete genome sequence of Corynebacterium casei LMG S-19264T (=DSM 44701T), isolated from a smear-ripened cheese.</title>
        <authorList>
            <consortium name="US DOE Joint Genome Institute (JGI-PGF)"/>
            <person name="Walter F."/>
            <person name="Albersmeier A."/>
            <person name="Kalinowski J."/>
            <person name="Ruckert C."/>
        </authorList>
    </citation>
    <scope>NUCLEOTIDE SEQUENCE</scope>
    <source>
        <strain evidence="2">CGMCC 4.7306</strain>
    </source>
</reference>
<protein>
    <recommendedName>
        <fullName evidence="1">Transcription regulator PadR N-terminal domain-containing protein</fullName>
    </recommendedName>
</protein>
<dbReference type="Pfam" id="PF03551">
    <property type="entry name" value="PadR"/>
    <property type="match status" value="1"/>
</dbReference>
<keyword evidence="3" id="KW-1185">Reference proteome</keyword>
<dbReference type="AlphaFoldDB" id="A0A917S2R3"/>
<comment type="caution">
    <text evidence="2">The sequence shown here is derived from an EMBL/GenBank/DDBJ whole genome shotgun (WGS) entry which is preliminary data.</text>
</comment>
<dbReference type="EMBL" id="BMMZ01000002">
    <property type="protein sequence ID" value="GGL53140.1"/>
    <property type="molecule type" value="Genomic_DNA"/>
</dbReference>
<reference evidence="2" key="2">
    <citation type="submission" date="2020-09" db="EMBL/GenBank/DDBJ databases">
        <authorList>
            <person name="Sun Q."/>
            <person name="Zhou Y."/>
        </authorList>
    </citation>
    <scope>NUCLEOTIDE SEQUENCE</scope>
    <source>
        <strain evidence="2">CGMCC 4.7306</strain>
    </source>
</reference>
<dbReference type="PANTHER" id="PTHR43252">
    <property type="entry name" value="TRANSCRIPTIONAL REGULATOR YQJI"/>
    <property type="match status" value="1"/>
</dbReference>
<dbReference type="InterPro" id="IPR036388">
    <property type="entry name" value="WH-like_DNA-bd_sf"/>
</dbReference>
<dbReference type="SUPFAM" id="SSF46785">
    <property type="entry name" value="Winged helix' DNA-binding domain"/>
    <property type="match status" value="1"/>
</dbReference>
<evidence type="ECO:0000313" key="3">
    <source>
        <dbReference type="Proteomes" id="UP000613840"/>
    </source>
</evidence>
<proteinExistence type="predicted"/>
<dbReference type="InterPro" id="IPR005149">
    <property type="entry name" value="Tscrpt_reg_PadR_N"/>
</dbReference>
<gene>
    <name evidence="2" type="ORF">GCM10011575_09410</name>
</gene>
<evidence type="ECO:0000313" key="2">
    <source>
        <dbReference type="EMBL" id="GGL53140.1"/>
    </source>
</evidence>
<name>A0A917S2R3_9ACTN</name>
<dbReference type="PANTHER" id="PTHR43252:SF2">
    <property type="entry name" value="TRANSCRIPTION REGULATOR, PADR-LIKE FAMILY"/>
    <property type="match status" value="1"/>
</dbReference>
<organism evidence="2 3">
    <name type="scientific">Microlunatus endophyticus</name>
    <dbReference type="NCBI Taxonomy" id="1716077"/>
    <lineage>
        <taxon>Bacteria</taxon>
        <taxon>Bacillati</taxon>
        <taxon>Actinomycetota</taxon>
        <taxon>Actinomycetes</taxon>
        <taxon>Propionibacteriales</taxon>
        <taxon>Propionibacteriaceae</taxon>
        <taxon>Microlunatus</taxon>
    </lineage>
</organism>
<sequence length="87" mass="10144">MKFEYVILGLLSWRPFSGYDLAKHLEVEGRFLKNKVHLSQVYRLLARMVDSGWVQYEVVVNDGRPDSKIYRLTDLGVATLTDWVRSP</sequence>
<dbReference type="RefSeq" id="WP_188894024.1">
    <property type="nucleotide sequence ID" value="NZ_BMMZ01000002.1"/>
</dbReference>
<evidence type="ECO:0000259" key="1">
    <source>
        <dbReference type="Pfam" id="PF03551"/>
    </source>
</evidence>
<dbReference type="Proteomes" id="UP000613840">
    <property type="component" value="Unassembled WGS sequence"/>
</dbReference>
<accession>A0A917S2R3</accession>
<feature type="domain" description="Transcription regulator PadR N-terminal" evidence="1">
    <location>
        <begin position="7"/>
        <end position="81"/>
    </location>
</feature>
<dbReference type="Gene3D" id="1.10.10.10">
    <property type="entry name" value="Winged helix-like DNA-binding domain superfamily/Winged helix DNA-binding domain"/>
    <property type="match status" value="1"/>
</dbReference>